<dbReference type="InterPro" id="IPR005530">
    <property type="entry name" value="SPW"/>
</dbReference>
<keyword evidence="1" id="KW-0812">Transmembrane</keyword>
<evidence type="ECO:0000256" key="1">
    <source>
        <dbReference type="SAM" id="Phobius"/>
    </source>
</evidence>
<sequence length="121" mass="12860">MDLLKSRSEMTAINLVNAAAAAVLFISPWLFGYSGEQAAPWNAWICGLVIAIVALAAVIAFQEWEEWINLVAGLWVAVSPWALGFAGLAYATWTAVAVGLGVAILAAVELWLIHQSPHATA</sequence>
<organism evidence="3 4">
    <name type="scientific">Methylobacterium nodulans (strain LMG 21967 / CNCM I-2342 / ORS 2060)</name>
    <dbReference type="NCBI Taxonomy" id="460265"/>
    <lineage>
        <taxon>Bacteria</taxon>
        <taxon>Pseudomonadati</taxon>
        <taxon>Pseudomonadota</taxon>
        <taxon>Alphaproteobacteria</taxon>
        <taxon>Hyphomicrobiales</taxon>
        <taxon>Methylobacteriaceae</taxon>
        <taxon>Methylobacterium</taxon>
    </lineage>
</organism>
<feature type="transmembrane region" description="Helical" evidence="1">
    <location>
        <begin position="67"/>
        <end position="84"/>
    </location>
</feature>
<name>B8IFC1_METNO</name>
<proteinExistence type="predicted"/>
<dbReference type="KEGG" id="mno:Mnod_2698"/>
<dbReference type="Pfam" id="PF03779">
    <property type="entry name" value="SPW"/>
    <property type="match status" value="1"/>
</dbReference>
<dbReference type="Proteomes" id="UP000008207">
    <property type="component" value="Chromosome"/>
</dbReference>
<protein>
    <submittedName>
        <fullName evidence="3">SPW repeat protein</fullName>
    </submittedName>
</protein>
<keyword evidence="1" id="KW-1133">Transmembrane helix</keyword>
<evidence type="ECO:0000259" key="2">
    <source>
        <dbReference type="Pfam" id="PF03779"/>
    </source>
</evidence>
<keyword evidence="4" id="KW-1185">Reference proteome</keyword>
<feature type="domain" description="SPW repeat-containing integral membrane" evidence="2">
    <location>
        <begin position="14"/>
        <end position="107"/>
    </location>
</feature>
<evidence type="ECO:0000313" key="4">
    <source>
        <dbReference type="Proteomes" id="UP000008207"/>
    </source>
</evidence>
<feature type="transmembrane region" description="Helical" evidence="1">
    <location>
        <begin position="90"/>
        <end position="113"/>
    </location>
</feature>
<gene>
    <name evidence="3" type="ordered locus">Mnod_2698</name>
</gene>
<feature type="transmembrane region" description="Helical" evidence="1">
    <location>
        <begin position="41"/>
        <end position="60"/>
    </location>
</feature>
<evidence type="ECO:0000313" key="3">
    <source>
        <dbReference type="EMBL" id="ACL57656.1"/>
    </source>
</evidence>
<feature type="transmembrane region" description="Helical" evidence="1">
    <location>
        <begin position="12"/>
        <end position="35"/>
    </location>
</feature>
<dbReference type="RefSeq" id="WP_015929333.1">
    <property type="nucleotide sequence ID" value="NC_011894.1"/>
</dbReference>
<dbReference type="OrthoDB" id="166183at2"/>
<dbReference type="eggNOG" id="ENOG5032RQB">
    <property type="taxonomic scope" value="Bacteria"/>
</dbReference>
<dbReference type="AlphaFoldDB" id="B8IFC1"/>
<keyword evidence="1" id="KW-0472">Membrane</keyword>
<dbReference type="EMBL" id="CP001349">
    <property type="protein sequence ID" value="ACL57656.1"/>
    <property type="molecule type" value="Genomic_DNA"/>
</dbReference>
<reference evidence="3 4" key="1">
    <citation type="submission" date="2009-01" db="EMBL/GenBank/DDBJ databases">
        <title>Complete sequence of chromosome of Methylobacterium nodulans ORS 2060.</title>
        <authorList>
            <consortium name="US DOE Joint Genome Institute"/>
            <person name="Lucas S."/>
            <person name="Copeland A."/>
            <person name="Lapidus A."/>
            <person name="Glavina del Rio T."/>
            <person name="Dalin E."/>
            <person name="Tice H."/>
            <person name="Bruce D."/>
            <person name="Goodwin L."/>
            <person name="Pitluck S."/>
            <person name="Sims D."/>
            <person name="Brettin T."/>
            <person name="Detter J.C."/>
            <person name="Han C."/>
            <person name="Larimer F."/>
            <person name="Land M."/>
            <person name="Hauser L."/>
            <person name="Kyrpides N."/>
            <person name="Ivanova N."/>
            <person name="Marx C.J."/>
            <person name="Richardson P."/>
        </authorList>
    </citation>
    <scope>NUCLEOTIDE SEQUENCE [LARGE SCALE GENOMIC DNA]</scope>
    <source>
        <strain evidence="4">LMG 21967 / CNCM I-2342 / ORS 2060</strain>
    </source>
</reference>
<dbReference type="HOGENOM" id="CLU_124842_3_0_5"/>
<dbReference type="STRING" id="460265.Mnod_2698"/>
<accession>B8IFC1</accession>